<name>A0A4R4KGY0_9BACT</name>
<accession>A0A4R4KGY0</accession>
<keyword evidence="3" id="KW-1185">Reference proteome</keyword>
<evidence type="ECO:0000313" key="3">
    <source>
        <dbReference type="Proteomes" id="UP000295706"/>
    </source>
</evidence>
<protein>
    <submittedName>
        <fullName evidence="2">DUF4199 domain-containing protein</fullName>
    </submittedName>
</protein>
<dbReference type="RefSeq" id="WP_132116530.1">
    <property type="nucleotide sequence ID" value="NZ_SMJU01000005.1"/>
</dbReference>
<feature type="transmembrane region" description="Helical" evidence="1">
    <location>
        <begin position="139"/>
        <end position="163"/>
    </location>
</feature>
<keyword evidence="1" id="KW-0472">Membrane</keyword>
<dbReference type="Pfam" id="PF13858">
    <property type="entry name" value="DUF4199"/>
    <property type="match status" value="1"/>
</dbReference>
<gene>
    <name evidence="2" type="ORF">EZE20_08505</name>
</gene>
<feature type="transmembrane region" description="Helical" evidence="1">
    <location>
        <begin position="69"/>
        <end position="95"/>
    </location>
</feature>
<dbReference type="OrthoDB" id="1122768at2"/>
<dbReference type="AlphaFoldDB" id="A0A4R4KGY0"/>
<dbReference type="Proteomes" id="UP000295706">
    <property type="component" value="Unassembled WGS sequence"/>
</dbReference>
<dbReference type="InterPro" id="IPR025250">
    <property type="entry name" value="DUF4199"/>
</dbReference>
<proteinExistence type="predicted"/>
<organism evidence="2 3">
    <name type="scientific">Arundinibacter roseus</name>
    <dbReference type="NCBI Taxonomy" id="2070510"/>
    <lineage>
        <taxon>Bacteria</taxon>
        <taxon>Pseudomonadati</taxon>
        <taxon>Bacteroidota</taxon>
        <taxon>Cytophagia</taxon>
        <taxon>Cytophagales</taxon>
        <taxon>Spirosomataceae</taxon>
        <taxon>Arundinibacter</taxon>
    </lineage>
</organism>
<sequence length="171" mass="18906">MQEQVSTARIALKFGIITAVAVIVYSTIVNLAGLVQNRAVTSLSFVIMIIGIVLAMRDFRTQNAGYMSYGEGLGIGSLVSAIVGLLGSVFTMFYMEFIDTTIIQQSMDKAREDMENRGMDDAQIEQAIEMSEKFMTPGMMFFLGIISYLIIGFLLSLIISAIMRKNKPVFE</sequence>
<dbReference type="EMBL" id="SMJU01000005">
    <property type="protein sequence ID" value="TDB65799.1"/>
    <property type="molecule type" value="Genomic_DNA"/>
</dbReference>
<feature type="transmembrane region" description="Helical" evidence="1">
    <location>
        <begin position="12"/>
        <end position="33"/>
    </location>
</feature>
<feature type="transmembrane region" description="Helical" evidence="1">
    <location>
        <begin position="39"/>
        <end position="57"/>
    </location>
</feature>
<comment type="caution">
    <text evidence="2">The sequence shown here is derived from an EMBL/GenBank/DDBJ whole genome shotgun (WGS) entry which is preliminary data.</text>
</comment>
<keyword evidence="1" id="KW-1133">Transmembrane helix</keyword>
<evidence type="ECO:0000313" key="2">
    <source>
        <dbReference type="EMBL" id="TDB65799.1"/>
    </source>
</evidence>
<evidence type="ECO:0000256" key="1">
    <source>
        <dbReference type="SAM" id="Phobius"/>
    </source>
</evidence>
<keyword evidence="1" id="KW-0812">Transmembrane</keyword>
<reference evidence="2 3" key="1">
    <citation type="submission" date="2019-02" db="EMBL/GenBank/DDBJ databases">
        <title>Arundinibacter roseus gen. nov., sp. nov., a new member of the family Cytophagaceae.</title>
        <authorList>
            <person name="Szuroczki S."/>
            <person name="Khayer B."/>
            <person name="Sproer C."/>
            <person name="Toumi M."/>
            <person name="Szabo A."/>
            <person name="Felfoldi T."/>
            <person name="Schumann P."/>
            <person name="Toth E."/>
        </authorList>
    </citation>
    <scope>NUCLEOTIDE SEQUENCE [LARGE SCALE GENOMIC DNA]</scope>
    <source>
        <strain evidence="2 3">DMA-k-7a</strain>
    </source>
</reference>